<dbReference type="PANTHER" id="PTHR43302:SF5">
    <property type="entry name" value="TRANSPORTER ARSB-RELATED"/>
    <property type="match status" value="1"/>
</dbReference>
<dbReference type="PRINTS" id="PR00758">
    <property type="entry name" value="ARSENICPUMP"/>
</dbReference>
<dbReference type="GO" id="GO:0015105">
    <property type="term" value="F:arsenite transmembrane transporter activity"/>
    <property type="evidence" value="ECO:0007669"/>
    <property type="project" value="InterPro"/>
</dbReference>
<dbReference type="InterPro" id="IPR000802">
    <property type="entry name" value="Arsenical_pump_ArsB"/>
</dbReference>
<keyword evidence="3" id="KW-1003">Cell membrane</keyword>
<keyword evidence="10" id="KW-1185">Reference proteome</keyword>
<keyword evidence="5" id="KW-0059">Arsenical resistance</keyword>
<dbReference type="PANTHER" id="PTHR43302">
    <property type="entry name" value="TRANSPORTER ARSB-RELATED"/>
    <property type="match status" value="1"/>
</dbReference>
<evidence type="ECO:0000256" key="2">
    <source>
        <dbReference type="ARBA" id="ARBA00006433"/>
    </source>
</evidence>
<organism evidence="9 10">
    <name type="scientific">Goekera deserti</name>
    <dbReference type="NCBI Taxonomy" id="2497753"/>
    <lineage>
        <taxon>Bacteria</taxon>
        <taxon>Bacillati</taxon>
        <taxon>Actinomycetota</taxon>
        <taxon>Actinomycetes</taxon>
        <taxon>Geodermatophilales</taxon>
        <taxon>Geodermatophilaceae</taxon>
        <taxon>Goekera</taxon>
    </lineage>
</organism>
<evidence type="ECO:0000313" key="10">
    <source>
        <dbReference type="Proteomes" id="UP000470470"/>
    </source>
</evidence>
<sequence length="411" mass="41787">MDAVAFAVAAVVLLAALVAAVVDSPRLSGGAVACTGAVYLALVGAVGWPDGEAAVREVAPTVGFLVVILLLSHLADTEGLFRWAAAVTARRAGRSAPRLFLAVTGLAALVTAVLSLDATVVLLTPVVLAAARRMRVPAGPHGWVTGHLANSGSLLMPVSNLTNLLAFTATGLSFLHFTALMAGPWLAAVVVEHLTLRRVFRAELAVPVPVPVDDVPPAPRLALAVVGLTVLGFGAASLVGVSPVWPALAGVLVLAAKQLRSRRTRLAELVEAANVPLALFVFGLAVVVLALRRAGLEELLADLLPVGGSLPALLAVAAVAAVTANLVNNLPATLALLPVAAAGGTPTLLAVLIGVNVGPNLSYAGSLANLLWRRVMGPDAPTPTRYSLVGLATVPLTLLTATTALWLALEL</sequence>
<proteinExistence type="inferred from homology"/>
<dbReference type="EMBL" id="JAAGWK010000009">
    <property type="protein sequence ID" value="NEL53577.1"/>
    <property type="molecule type" value="Genomic_DNA"/>
</dbReference>
<protein>
    <submittedName>
        <fullName evidence="9">Arsenic transporter</fullName>
    </submittedName>
</protein>
<evidence type="ECO:0000256" key="8">
    <source>
        <dbReference type="SAM" id="Phobius"/>
    </source>
</evidence>
<feature type="transmembrane region" description="Helical" evidence="8">
    <location>
        <begin position="58"/>
        <end position="75"/>
    </location>
</feature>
<feature type="transmembrane region" description="Helical" evidence="8">
    <location>
        <begin position="334"/>
        <end position="355"/>
    </location>
</feature>
<dbReference type="GO" id="GO:0005886">
    <property type="term" value="C:plasma membrane"/>
    <property type="evidence" value="ECO:0007669"/>
    <property type="project" value="UniProtKB-SubCell"/>
</dbReference>
<reference evidence="9 10" key="1">
    <citation type="submission" date="2020-02" db="EMBL/GenBank/DDBJ databases">
        <title>The whole genome sequence of CPCC 205119.</title>
        <authorList>
            <person name="Jiang Z."/>
        </authorList>
    </citation>
    <scope>NUCLEOTIDE SEQUENCE [LARGE SCALE GENOMIC DNA]</scope>
    <source>
        <strain evidence="9 10">CPCC 205119</strain>
    </source>
</reference>
<dbReference type="Proteomes" id="UP000470470">
    <property type="component" value="Unassembled WGS sequence"/>
</dbReference>
<feature type="transmembrane region" description="Helical" evidence="8">
    <location>
        <begin position="221"/>
        <end position="254"/>
    </location>
</feature>
<feature type="transmembrane region" description="Helical" evidence="8">
    <location>
        <begin position="303"/>
        <end position="327"/>
    </location>
</feature>
<accession>A0A7K3WB74</accession>
<feature type="transmembrane region" description="Helical" evidence="8">
    <location>
        <begin position="29"/>
        <end position="46"/>
    </location>
</feature>
<comment type="caution">
    <text evidence="9">The sequence shown here is derived from an EMBL/GenBank/DDBJ whole genome shotgun (WGS) entry which is preliminary data.</text>
</comment>
<evidence type="ECO:0000256" key="7">
    <source>
        <dbReference type="ARBA" id="ARBA00023136"/>
    </source>
</evidence>
<dbReference type="AlphaFoldDB" id="A0A7K3WB74"/>
<keyword evidence="7 8" id="KW-0472">Membrane</keyword>
<gene>
    <name evidence="9" type="ORF">G1H19_06085</name>
</gene>
<feature type="transmembrane region" description="Helical" evidence="8">
    <location>
        <begin position="164"/>
        <end position="187"/>
    </location>
</feature>
<comment type="subcellular location">
    <subcellularLocation>
        <location evidence="1">Cell membrane</location>
        <topology evidence="1">Multi-pass membrane protein</topology>
    </subcellularLocation>
</comment>
<dbReference type="GO" id="GO:0046685">
    <property type="term" value="P:response to arsenic-containing substance"/>
    <property type="evidence" value="ECO:0007669"/>
    <property type="project" value="UniProtKB-KW"/>
</dbReference>
<name>A0A7K3WB74_9ACTN</name>
<feature type="transmembrane region" description="Helical" evidence="8">
    <location>
        <begin position="266"/>
        <end position="291"/>
    </location>
</feature>
<dbReference type="Pfam" id="PF02040">
    <property type="entry name" value="ArsB"/>
    <property type="match status" value="1"/>
</dbReference>
<dbReference type="RefSeq" id="WP_152728559.1">
    <property type="nucleotide sequence ID" value="NZ_JAABOZ010000002.1"/>
</dbReference>
<evidence type="ECO:0000313" key="9">
    <source>
        <dbReference type="EMBL" id="NEL53577.1"/>
    </source>
</evidence>
<evidence type="ECO:0000256" key="6">
    <source>
        <dbReference type="ARBA" id="ARBA00022989"/>
    </source>
</evidence>
<comment type="similarity">
    <text evidence="2">Belongs to the ArsB family.</text>
</comment>
<feature type="transmembrane region" description="Helical" evidence="8">
    <location>
        <begin position="386"/>
        <end position="409"/>
    </location>
</feature>
<keyword evidence="6 8" id="KW-1133">Transmembrane helix</keyword>
<evidence type="ECO:0000256" key="3">
    <source>
        <dbReference type="ARBA" id="ARBA00022475"/>
    </source>
</evidence>
<evidence type="ECO:0000256" key="1">
    <source>
        <dbReference type="ARBA" id="ARBA00004651"/>
    </source>
</evidence>
<evidence type="ECO:0000256" key="5">
    <source>
        <dbReference type="ARBA" id="ARBA00022849"/>
    </source>
</evidence>
<keyword evidence="4 8" id="KW-0812">Transmembrane</keyword>
<feature type="transmembrane region" description="Helical" evidence="8">
    <location>
        <begin position="99"/>
        <end position="128"/>
    </location>
</feature>
<evidence type="ECO:0000256" key="4">
    <source>
        <dbReference type="ARBA" id="ARBA00022692"/>
    </source>
</evidence>